<keyword evidence="4 6" id="KW-0238">DNA-binding</keyword>
<dbReference type="GO" id="GO:0003677">
    <property type="term" value="F:DNA binding"/>
    <property type="evidence" value="ECO:0007669"/>
    <property type="project" value="UniProtKB-UniRule"/>
</dbReference>
<dbReference type="PANTHER" id="PTHR33217">
    <property type="entry name" value="TRANSPOSASE FOR INSERTION SEQUENCE ELEMENT IS1081"/>
    <property type="match status" value="1"/>
</dbReference>
<keyword evidence="5 6" id="KW-0233">DNA recombination</keyword>
<dbReference type="Pfam" id="PF00872">
    <property type="entry name" value="Transposase_mut"/>
    <property type="match status" value="1"/>
</dbReference>
<dbReference type="EMBL" id="JADOUA010000001">
    <property type="protein sequence ID" value="MBG6092159.1"/>
    <property type="molecule type" value="Genomic_DNA"/>
</dbReference>
<keyword evidence="3 6" id="KW-0815">Transposition</keyword>
<evidence type="ECO:0000256" key="3">
    <source>
        <dbReference type="ARBA" id="ARBA00022578"/>
    </source>
</evidence>
<dbReference type="InterPro" id="IPR001207">
    <property type="entry name" value="Transposase_mutator"/>
</dbReference>
<evidence type="ECO:0000313" key="8">
    <source>
        <dbReference type="Proteomes" id="UP000614047"/>
    </source>
</evidence>
<protein>
    <recommendedName>
        <fullName evidence="6">Mutator family transposase</fullName>
    </recommendedName>
</protein>
<dbReference type="PROSITE" id="PS01007">
    <property type="entry name" value="TRANSPOSASE_MUTATOR"/>
    <property type="match status" value="1"/>
</dbReference>
<reference evidence="7" key="1">
    <citation type="submission" date="2020-11" db="EMBL/GenBank/DDBJ databases">
        <title>Sequencing the genomes of 1000 actinobacteria strains.</title>
        <authorList>
            <person name="Klenk H.-P."/>
        </authorList>
    </citation>
    <scope>NUCLEOTIDE SEQUENCE</scope>
    <source>
        <strain evidence="7">DSM 43175</strain>
    </source>
</reference>
<evidence type="ECO:0000256" key="6">
    <source>
        <dbReference type="RuleBase" id="RU365089"/>
    </source>
</evidence>
<gene>
    <name evidence="7" type="ORF">IW256_006272</name>
</gene>
<dbReference type="AlphaFoldDB" id="A0A931DJ55"/>
<comment type="similarity">
    <text evidence="2 6">Belongs to the transposase mutator family.</text>
</comment>
<comment type="function">
    <text evidence="1 6">Required for the transposition of the insertion element.</text>
</comment>
<organism evidence="7 8">
    <name type="scientific">Actinomadura viridis</name>
    <dbReference type="NCBI Taxonomy" id="58110"/>
    <lineage>
        <taxon>Bacteria</taxon>
        <taxon>Bacillati</taxon>
        <taxon>Actinomycetota</taxon>
        <taxon>Actinomycetes</taxon>
        <taxon>Streptosporangiales</taxon>
        <taxon>Thermomonosporaceae</taxon>
        <taxon>Actinomadura</taxon>
    </lineage>
</organism>
<keyword evidence="8" id="KW-1185">Reference proteome</keyword>
<dbReference type="Proteomes" id="UP000614047">
    <property type="component" value="Unassembled WGS sequence"/>
</dbReference>
<dbReference type="PANTHER" id="PTHR33217:SF9">
    <property type="entry name" value="MUTATOR FAMILY TRANSPOSASE"/>
    <property type="match status" value="1"/>
</dbReference>
<evidence type="ECO:0000256" key="5">
    <source>
        <dbReference type="ARBA" id="ARBA00023172"/>
    </source>
</evidence>
<evidence type="ECO:0000313" key="7">
    <source>
        <dbReference type="EMBL" id="MBG6092159.1"/>
    </source>
</evidence>
<dbReference type="GO" id="GO:0004803">
    <property type="term" value="F:transposase activity"/>
    <property type="evidence" value="ECO:0007669"/>
    <property type="project" value="UniProtKB-UniRule"/>
</dbReference>
<comment type="caution">
    <text evidence="7">The sequence shown here is derived from an EMBL/GenBank/DDBJ whole genome shotgun (WGS) entry which is preliminary data.</text>
</comment>
<name>A0A931DJ55_9ACTN</name>
<accession>A0A931DJ55</accession>
<proteinExistence type="inferred from homology"/>
<keyword evidence="6" id="KW-0814">Transposable element</keyword>
<sequence length="298" mass="33198">MIRNGCHQQRELLTSAGPIEERAPRVNDRRIAPETGERQWLSWVILPQWCRNAVCLWADRIHVNIRVEEHRLCLLVIGVRADGCKEPIALADGCREPAESWADLLRDCKHHGMCAPVLAVGDGALGFLGALREVFPQAREQRCRFHKSVNALDALPKSVHLRAKRHLAEIWNAEDLDHAHTAVKAFEAAYGVEHLKAVAKNLVDLDGLRALNDFPAEHWQQLCTANPTESTRATVRHRTKVTKGPGSRAAVLAMAFKVIKVAQVRRSAVNAPHLVAFVRAGARFERGVLVEREQVPAA</sequence>
<evidence type="ECO:0000256" key="4">
    <source>
        <dbReference type="ARBA" id="ARBA00023125"/>
    </source>
</evidence>
<evidence type="ECO:0000256" key="2">
    <source>
        <dbReference type="ARBA" id="ARBA00010961"/>
    </source>
</evidence>
<evidence type="ECO:0000256" key="1">
    <source>
        <dbReference type="ARBA" id="ARBA00002190"/>
    </source>
</evidence>
<dbReference type="GO" id="GO:0006313">
    <property type="term" value="P:DNA transposition"/>
    <property type="evidence" value="ECO:0007669"/>
    <property type="project" value="UniProtKB-UniRule"/>
</dbReference>